<proteinExistence type="predicted"/>
<dbReference type="Gramene" id="CDF39233">
    <property type="protein sequence ID" value="CDF39233"/>
    <property type="gene ID" value="CHC_T00006491001"/>
</dbReference>
<dbReference type="AlphaFoldDB" id="R7QN72"/>
<dbReference type="Proteomes" id="UP000012073">
    <property type="component" value="Unassembled WGS sequence"/>
</dbReference>
<gene>
    <name evidence="1" type="ORF">CHC_T00006491001</name>
</gene>
<keyword evidence="2" id="KW-1185">Reference proteome</keyword>
<dbReference type="RefSeq" id="XP_005719144.1">
    <property type="nucleotide sequence ID" value="XM_005719087.1"/>
</dbReference>
<protein>
    <submittedName>
        <fullName evidence="1">Uncharacterized protein</fullName>
    </submittedName>
</protein>
<dbReference type="EMBL" id="HG002012">
    <property type="protein sequence ID" value="CDF39233.1"/>
    <property type="molecule type" value="Genomic_DNA"/>
</dbReference>
<evidence type="ECO:0000313" key="1">
    <source>
        <dbReference type="EMBL" id="CDF39233.1"/>
    </source>
</evidence>
<organism evidence="1 2">
    <name type="scientific">Chondrus crispus</name>
    <name type="common">Carrageen Irish moss</name>
    <name type="synonym">Polymorpha crispa</name>
    <dbReference type="NCBI Taxonomy" id="2769"/>
    <lineage>
        <taxon>Eukaryota</taxon>
        <taxon>Rhodophyta</taxon>
        <taxon>Florideophyceae</taxon>
        <taxon>Rhodymeniophycidae</taxon>
        <taxon>Gigartinales</taxon>
        <taxon>Gigartinaceae</taxon>
        <taxon>Chondrus</taxon>
    </lineage>
</organism>
<sequence>MRKCALLPHHQSRRCGSENRTLSLPHSFFLVLAPSPEWSPQSLLPTPSFAPPSFPSCSSLSLPPASNSCGLFAITIRVTCASACKTPPCKYGQTFPLPHSSLPSWYSRFLLRSYFCFFSSQARSFSPFQRRWATDRSIASTASLAS</sequence>
<name>R7QN72_CHOCR</name>
<reference evidence="2" key="1">
    <citation type="journal article" date="2013" name="Proc. Natl. Acad. Sci. U.S.A.">
        <title>Genome structure and metabolic features in the red seaweed Chondrus crispus shed light on evolution of the Archaeplastida.</title>
        <authorList>
            <person name="Collen J."/>
            <person name="Porcel B."/>
            <person name="Carre W."/>
            <person name="Ball S.G."/>
            <person name="Chaparro C."/>
            <person name="Tonon T."/>
            <person name="Barbeyron T."/>
            <person name="Michel G."/>
            <person name="Noel B."/>
            <person name="Valentin K."/>
            <person name="Elias M."/>
            <person name="Artiguenave F."/>
            <person name="Arun A."/>
            <person name="Aury J.M."/>
            <person name="Barbosa-Neto J.F."/>
            <person name="Bothwell J.H."/>
            <person name="Bouget F.Y."/>
            <person name="Brillet L."/>
            <person name="Cabello-Hurtado F."/>
            <person name="Capella-Gutierrez S."/>
            <person name="Charrier B."/>
            <person name="Cladiere L."/>
            <person name="Cock J.M."/>
            <person name="Coelho S.M."/>
            <person name="Colleoni C."/>
            <person name="Czjzek M."/>
            <person name="Da Silva C."/>
            <person name="Delage L."/>
            <person name="Denoeud F."/>
            <person name="Deschamps P."/>
            <person name="Dittami S.M."/>
            <person name="Gabaldon T."/>
            <person name="Gachon C.M."/>
            <person name="Groisillier A."/>
            <person name="Herve C."/>
            <person name="Jabbari K."/>
            <person name="Katinka M."/>
            <person name="Kloareg B."/>
            <person name="Kowalczyk N."/>
            <person name="Labadie K."/>
            <person name="Leblanc C."/>
            <person name="Lopez P.J."/>
            <person name="McLachlan D.H."/>
            <person name="Meslet-Cladiere L."/>
            <person name="Moustafa A."/>
            <person name="Nehr Z."/>
            <person name="Nyvall Collen P."/>
            <person name="Panaud O."/>
            <person name="Partensky F."/>
            <person name="Poulain J."/>
            <person name="Rensing S.A."/>
            <person name="Rousvoal S."/>
            <person name="Samson G."/>
            <person name="Symeonidi A."/>
            <person name="Weissenbach J."/>
            <person name="Zambounis A."/>
            <person name="Wincker P."/>
            <person name="Boyen C."/>
        </authorList>
    </citation>
    <scope>NUCLEOTIDE SEQUENCE [LARGE SCALE GENOMIC DNA]</scope>
    <source>
        <strain evidence="2">cv. Stackhouse</strain>
    </source>
</reference>
<dbReference type="GeneID" id="17326858"/>
<evidence type="ECO:0000313" key="2">
    <source>
        <dbReference type="Proteomes" id="UP000012073"/>
    </source>
</evidence>
<dbReference type="KEGG" id="ccp:CHC_T00006491001"/>
<accession>R7QN72</accession>